<sequence length="138" mass="16603">MNRYEEIIKIIWKYERQNLKEKIKQEGLPNWLKEKIEKTINRTSLDTKYKSIIEELLLNGDELLLTFFMKDPKRQNIYERIFKEEVEKEGFNIEKLSTHGKKAYYLINGNILQNPINKPKELKSLDFVITIKNKNTIL</sequence>
<dbReference type="Proteomes" id="UP000250218">
    <property type="component" value="Chromosome"/>
</dbReference>
<evidence type="ECO:0000313" key="1">
    <source>
        <dbReference type="EMBL" id="AWX69368.1"/>
    </source>
</evidence>
<proteinExistence type="predicted"/>
<gene>
    <name evidence="1" type="ORF">DP065_01185</name>
</gene>
<dbReference type="AlphaFoldDB" id="A0A2Z4NCS1"/>
<dbReference type="KEGG" id="mane:DP065_01185"/>
<accession>A0A2Z4NCS1</accession>
<dbReference type="EMBL" id="CP030140">
    <property type="protein sequence ID" value="AWX69368.1"/>
    <property type="molecule type" value="Genomic_DNA"/>
</dbReference>
<name>A0A2Z4NCS1_9BACT</name>
<reference evidence="2" key="1">
    <citation type="submission" date="2018-06" db="EMBL/GenBank/DDBJ databases">
        <title>Complete genome sequences of Mycoplasma anatis, M. anseris and M. cloacale type strains.</title>
        <authorList>
            <person name="Grozner D."/>
            <person name="Forro B."/>
            <person name="Sulyok K.M."/>
            <person name="Marton S."/>
            <person name="Kreizinger Z."/>
            <person name="Banyai K."/>
            <person name="Gyuranecz M."/>
        </authorList>
    </citation>
    <scope>NUCLEOTIDE SEQUENCE [LARGE SCALE GENOMIC DNA]</scope>
    <source>
        <strain evidence="2">ATCC 49234</strain>
    </source>
</reference>
<protein>
    <submittedName>
        <fullName evidence="1">Uncharacterized protein</fullName>
    </submittedName>
</protein>
<dbReference type="RefSeq" id="WP_033178894.1">
    <property type="nucleotide sequence ID" value="NZ_CP030140.1"/>
</dbReference>
<organism evidence="1 2">
    <name type="scientific">[Mycoplasma] anseris</name>
    <dbReference type="NCBI Taxonomy" id="92400"/>
    <lineage>
        <taxon>Bacteria</taxon>
        <taxon>Bacillati</taxon>
        <taxon>Mycoplasmatota</taxon>
        <taxon>Mycoplasmoidales</taxon>
        <taxon>Metamycoplasmataceae</taxon>
        <taxon>Metamycoplasma</taxon>
    </lineage>
</organism>
<keyword evidence="2" id="KW-1185">Reference proteome</keyword>
<evidence type="ECO:0000313" key="2">
    <source>
        <dbReference type="Proteomes" id="UP000250218"/>
    </source>
</evidence>